<evidence type="ECO:0008006" key="4">
    <source>
        <dbReference type="Google" id="ProtNLM"/>
    </source>
</evidence>
<dbReference type="Gene3D" id="3.40.190.10">
    <property type="entry name" value="Periplasmic binding protein-like II"/>
    <property type="match status" value="1"/>
</dbReference>
<dbReference type="PANTHER" id="PTHR30024">
    <property type="entry name" value="ALIPHATIC SULFONATES-BINDING PROTEIN-RELATED"/>
    <property type="match status" value="1"/>
</dbReference>
<gene>
    <name evidence="2" type="ORF">TK0001_0955</name>
</gene>
<dbReference type="Proteomes" id="UP000233769">
    <property type="component" value="Chromosome tk0001"/>
</dbReference>
<feature type="compositionally biased region" description="Basic residues" evidence="1">
    <location>
        <begin position="243"/>
        <end position="260"/>
    </location>
</feature>
<dbReference type="EMBL" id="LT962688">
    <property type="protein sequence ID" value="SOR27557.1"/>
    <property type="molecule type" value="Genomic_DNA"/>
</dbReference>
<dbReference type="AlphaFoldDB" id="A0A2N9AJM8"/>
<dbReference type="Pfam" id="PF13379">
    <property type="entry name" value="NMT1_2"/>
    <property type="match status" value="1"/>
</dbReference>
<reference evidence="3" key="1">
    <citation type="submission" date="2017-10" db="EMBL/GenBank/DDBJ databases">
        <authorList>
            <person name="Regsiter A."/>
            <person name="William W."/>
        </authorList>
    </citation>
    <scope>NUCLEOTIDE SEQUENCE [LARGE SCALE GENOMIC DNA]</scope>
</reference>
<organism evidence="2 3">
    <name type="scientific">Methylorubrum extorquens</name>
    <name type="common">Methylobacterium dichloromethanicum</name>
    <name type="synonym">Methylobacterium extorquens</name>
    <dbReference type="NCBI Taxonomy" id="408"/>
    <lineage>
        <taxon>Bacteria</taxon>
        <taxon>Pseudomonadati</taxon>
        <taxon>Pseudomonadota</taxon>
        <taxon>Alphaproteobacteria</taxon>
        <taxon>Hyphomicrobiales</taxon>
        <taxon>Methylobacteriaceae</taxon>
        <taxon>Methylorubrum</taxon>
    </lineage>
</organism>
<feature type="region of interest" description="Disordered" evidence="1">
    <location>
        <begin position="163"/>
        <end position="260"/>
    </location>
</feature>
<dbReference type="SUPFAM" id="SSF53850">
    <property type="entry name" value="Periplasmic binding protein-like II"/>
    <property type="match status" value="1"/>
</dbReference>
<evidence type="ECO:0000256" key="1">
    <source>
        <dbReference type="SAM" id="MobiDB-lite"/>
    </source>
</evidence>
<accession>A0A2N9AJM8</accession>
<proteinExistence type="predicted"/>
<evidence type="ECO:0000313" key="2">
    <source>
        <dbReference type="EMBL" id="SOR27557.1"/>
    </source>
</evidence>
<sequence length="260" mass="27837">MRNLFKAFGLIAGLLALPVPFAVPLAAQTVPVRIGVIPVIGAAPVFVANGEGWLKEAGLAPAFTTFESGPNMIQALASGTIDVYVAGIAPLAVARTKGIDVRVVAATAIEEMVFVAAPQARPLLRVCPEQGRGLQAVQGQGGPPRPARHAAAGLGAEHYPPALALAGGEGRQGRCRDRRHGNRRDPASAAGRRRRWRLDPRAGAYHRPGPQPEDHADRHRRGRCSPISRAPWWPSTASSPMPTRRRSRASSRRWSRRPTS</sequence>
<name>A0A2N9AJM8_METEX</name>
<protein>
    <recommendedName>
        <fullName evidence="4">SsuA/THI5-like domain-containing protein</fullName>
    </recommendedName>
</protein>
<evidence type="ECO:0000313" key="3">
    <source>
        <dbReference type="Proteomes" id="UP000233769"/>
    </source>
</evidence>